<dbReference type="AlphaFoldDB" id="A0A2K2FIR0"/>
<sequence length="105" mass="11728">MPDVLRSSQDKAAIIICVSSTPYFIREEFFGTLLKRRDGMMNDYASDENMAVAAQSCRRFKSSNSLKRKFVDPSEGVSCRICDNWNGSKCIANSFDSVLTGLGRD</sequence>
<gene>
    <name evidence="1" type="ORF">CDQ84_10455</name>
</gene>
<proteinExistence type="predicted"/>
<evidence type="ECO:0000313" key="1">
    <source>
        <dbReference type="EMBL" id="PNT98656.1"/>
    </source>
</evidence>
<protein>
    <submittedName>
        <fullName evidence="1">Uncharacterized protein</fullName>
    </submittedName>
</protein>
<dbReference type="EMBL" id="NIOJ01000025">
    <property type="protein sequence ID" value="PNT98656.1"/>
    <property type="molecule type" value="Genomic_DNA"/>
</dbReference>
<reference evidence="1 2" key="1">
    <citation type="submission" date="2017-06" db="EMBL/GenBank/DDBJ databases">
        <title>Investigating the central metabolism of Clostridium thermosuccinogenes.</title>
        <authorList>
            <person name="Koendjbiharie J.G."/>
            <person name="van Kranenburg R."/>
        </authorList>
    </citation>
    <scope>NUCLEOTIDE SEQUENCE [LARGE SCALE GENOMIC DNA]</scope>
    <source>
        <strain evidence="1 2">DSM 5806</strain>
    </source>
</reference>
<dbReference type="KEGG" id="cthd:CDO33_17990"/>
<accession>A0A2K2FIR0</accession>
<evidence type="ECO:0000313" key="2">
    <source>
        <dbReference type="Proteomes" id="UP000236151"/>
    </source>
</evidence>
<comment type="caution">
    <text evidence="1">The sequence shown here is derived from an EMBL/GenBank/DDBJ whole genome shotgun (WGS) entry which is preliminary data.</text>
</comment>
<dbReference type="Proteomes" id="UP000236151">
    <property type="component" value="Unassembled WGS sequence"/>
</dbReference>
<keyword evidence="2" id="KW-1185">Reference proteome</keyword>
<organism evidence="1 2">
    <name type="scientific">Clostridium thermosuccinogenes</name>
    <dbReference type="NCBI Taxonomy" id="84032"/>
    <lineage>
        <taxon>Bacteria</taxon>
        <taxon>Bacillati</taxon>
        <taxon>Bacillota</taxon>
        <taxon>Clostridia</taxon>
        <taxon>Eubacteriales</taxon>
        <taxon>Clostridiaceae</taxon>
        <taxon>Clostridium</taxon>
    </lineage>
</organism>
<name>A0A2K2FIR0_9CLOT</name>